<dbReference type="AlphaFoldDB" id="A0A8X8CCA1"/>
<accession>A0A8X8CCA1</accession>
<evidence type="ECO:0000256" key="1">
    <source>
        <dbReference type="SAM" id="MobiDB-lite"/>
    </source>
</evidence>
<gene>
    <name evidence="3" type="ORF">POTOM_046147</name>
</gene>
<keyword evidence="2" id="KW-0812">Transmembrane</keyword>
<reference evidence="3" key="1">
    <citation type="journal article" date="2020" name="bioRxiv">
        <title>Hybrid origin of Populus tomentosa Carr. identified through genome sequencing and phylogenomic analysis.</title>
        <authorList>
            <person name="An X."/>
            <person name="Gao K."/>
            <person name="Chen Z."/>
            <person name="Li J."/>
            <person name="Yang X."/>
            <person name="Yang X."/>
            <person name="Zhou J."/>
            <person name="Guo T."/>
            <person name="Zhao T."/>
            <person name="Huang S."/>
            <person name="Miao D."/>
            <person name="Khan W.U."/>
            <person name="Rao P."/>
            <person name="Ye M."/>
            <person name="Lei B."/>
            <person name="Liao W."/>
            <person name="Wang J."/>
            <person name="Ji L."/>
            <person name="Li Y."/>
            <person name="Guo B."/>
            <person name="Mustafa N.S."/>
            <person name="Li S."/>
            <person name="Yun Q."/>
            <person name="Keller S.R."/>
            <person name="Mao J."/>
            <person name="Zhang R."/>
            <person name="Strauss S.H."/>
        </authorList>
    </citation>
    <scope>NUCLEOTIDE SEQUENCE</scope>
    <source>
        <strain evidence="3">GM15</strain>
        <tissue evidence="3">Leaf</tissue>
    </source>
</reference>
<feature type="region of interest" description="Disordered" evidence="1">
    <location>
        <begin position="80"/>
        <end position="124"/>
    </location>
</feature>
<feature type="transmembrane region" description="Helical" evidence="2">
    <location>
        <begin position="46"/>
        <end position="64"/>
    </location>
</feature>
<protein>
    <submittedName>
        <fullName evidence="3">Uncharacterized protein</fullName>
    </submittedName>
</protein>
<proteinExistence type="predicted"/>
<dbReference type="Proteomes" id="UP000886885">
    <property type="component" value="Chromosome 14A"/>
</dbReference>
<organism evidence="3 4">
    <name type="scientific">Populus tomentosa</name>
    <name type="common">Chinese white poplar</name>
    <dbReference type="NCBI Taxonomy" id="118781"/>
    <lineage>
        <taxon>Eukaryota</taxon>
        <taxon>Viridiplantae</taxon>
        <taxon>Streptophyta</taxon>
        <taxon>Embryophyta</taxon>
        <taxon>Tracheophyta</taxon>
        <taxon>Spermatophyta</taxon>
        <taxon>Magnoliopsida</taxon>
        <taxon>eudicotyledons</taxon>
        <taxon>Gunneridae</taxon>
        <taxon>Pentapetalae</taxon>
        <taxon>rosids</taxon>
        <taxon>fabids</taxon>
        <taxon>Malpighiales</taxon>
        <taxon>Salicaceae</taxon>
        <taxon>Saliceae</taxon>
        <taxon>Populus</taxon>
    </lineage>
</organism>
<dbReference type="EMBL" id="JAAWWB010000027">
    <property type="protein sequence ID" value="KAG6749105.1"/>
    <property type="molecule type" value="Genomic_DNA"/>
</dbReference>
<keyword evidence="4" id="KW-1185">Reference proteome</keyword>
<evidence type="ECO:0000313" key="4">
    <source>
        <dbReference type="Proteomes" id="UP000886885"/>
    </source>
</evidence>
<evidence type="ECO:0000313" key="3">
    <source>
        <dbReference type="EMBL" id="KAG6749105.1"/>
    </source>
</evidence>
<sequence length="124" mass="14189">MFTTEKLKGFVQWCKRGRWSSWLSMLRRPNKRFNFREKEKKIQVNASNNIFFAIKLIGIFIILVEMSDQNFVDEDIKGEKASSSLSSKKMKTLKTDASGSDQVVPHGKPPVAEEVTEECTSAEK</sequence>
<comment type="caution">
    <text evidence="3">The sequence shown here is derived from an EMBL/GenBank/DDBJ whole genome shotgun (WGS) entry which is preliminary data.</text>
</comment>
<name>A0A8X8CCA1_POPTO</name>
<dbReference type="OrthoDB" id="1923282at2759"/>
<keyword evidence="2" id="KW-0472">Membrane</keyword>
<evidence type="ECO:0000256" key="2">
    <source>
        <dbReference type="SAM" id="Phobius"/>
    </source>
</evidence>
<keyword evidence="2" id="KW-1133">Transmembrane helix</keyword>